<evidence type="ECO:0000256" key="3">
    <source>
        <dbReference type="ARBA" id="ARBA00022729"/>
    </source>
</evidence>
<accession>A0A0D6MHL9</accession>
<comment type="caution">
    <text evidence="6">The sequence shown here is derived from an EMBL/GenBank/DDBJ whole genome shotgun (WGS) entry which is preliminary data.</text>
</comment>
<dbReference type="Pfam" id="PF13407">
    <property type="entry name" value="Peripla_BP_4"/>
    <property type="match status" value="1"/>
</dbReference>
<dbReference type="Proteomes" id="UP000032679">
    <property type="component" value="Unassembled WGS sequence"/>
</dbReference>
<evidence type="ECO:0000256" key="2">
    <source>
        <dbReference type="ARBA" id="ARBA00007639"/>
    </source>
</evidence>
<dbReference type="AlphaFoldDB" id="A0A0D6MHL9"/>
<feature type="signal peptide" evidence="4">
    <location>
        <begin position="1"/>
        <end position="20"/>
    </location>
</feature>
<dbReference type="STRING" id="1231623.Tasa_005_047"/>
<dbReference type="SUPFAM" id="SSF53822">
    <property type="entry name" value="Periplasmic binding protein-like I"/>
    <property type="match status" value="1"/>
</dbReference>
<dbReference type="CDD" id="cd06320">
    <property type="entry name" value="PBP1_allose_binding"/>
    <property type="match status" value="1"/>
</dbReference>
<dbReference type="RefSeq" id="WP_048846788.1">
    <property type="nucleotide sequence ID" value="NZ_BALE01000005.1"/>
</dbReference>
<evidence type="ECO:0000313" key="6">
    <source>
        <dbReference type="EMBL" id="GAN53132.1"/>
    </source>
</evidence>
<dbReference type="InterPro" id="IPR025997">
    <property type="entry name" value="SBP_2_dom"/>
</dbReference>
<keyword evidence="7" id="KW-1185">Reference proteome</keyword>
<protein>
    <submittedName>
        <fullName evidence="6">Periplasmic binding protein/LacI transcriptional regulator</fullName>
    </submittedName>
</protein>
<reference evidence="6 7" key="1">
    <citation type="submission" date="2012-10" db="EMBL/GenBank/DDBJ databases">
        <title>Genome sequencing of Tanticharoenia sakaeratensis NBRC 103193.</title>
        <authorList>
            <person name="Azuma Y."/>
            <person name="Hadano H."/>
            <person name="Hirakawa H."/>
            <person name="Matsushita K."/>
        </authorList>
    </citation>
    <scope>NUCLEOTIDE SEQUENCE [LARGE SCALE GENOMIC DNA]</scope>
    <source>
        <strain evidence="6 7">NBRC 103193</strain>
    </source>
</reference>
<dbReference type="PANTHER" id="PTHR46847">
    <property type="entry name" value="D-ALLOSE-BINDING PERIPLASMIC PROTEIN-RELATED"/>
    <property type="match status" value="1"/>
</dbReference>
<dbReference type="GO" id="GO:0030313">
    <property type="term" value="C:cell envelope"/>
    <property type="evidence" value="ECO:0007669"/>
    <property type="project" value="UniProtKB-SubCell"/>
</dbReference>
<proteinExistence type="inferred from homology"/>
<feature type="chain" id="PRO_5002308226" evidence="4">
    <location>
        <begin position="21"/>
        <end position="350"/>
    </location>
</feature>
<comment type="similarity">
    <text evidence="2">Belongs to the bacterial solute-binding protein 2 family.</text>
</comment>
<evidence type="ECO:0000259" key="5">
    <source>
        <dbReference type="Pfam" id="PF13407"/>
    </source>
</evidence>
<dbReference type="GO" id="GO:0030246">
    <property type="term" value="F:carbohydrate binding"/>
    <property type="evidence" value="ECO:0007669"/>
    <property type="project" value="UniProtKB-ARBA"/>
</dbReference>
<dbReference type="EMBL" id="BALE01000005">
    <property type="protein sequence ID" value="GAN53132.1"/>
    <property type="molecule type" value="Genomic_DNA"/>
</dbReference>
<organism evidence="6 7">
    <name type="scientific">Tanticharoenia sakaeratensis NBRC 103193</name>
    <dbReference type="NCBI Taxonomy" id="1231623"/>
    <lineage>
        <taxon>Bacteria</taxon>
        <taxon>Pseudomonadati</taxon>
        <taxon>Pseudomonadota</taxon>
        <taxon>Alphaproteobacteria</taxon>
        <taxon>Acetobacterales</taxon>
        <taxon>Acetobacteraceae</taxon>
        <taxon>Tanticharoenia</taxon>
    </lineage>
</organism>
<dbReference type="OrthoDB" id="9805127at2"/>
<keyword evidence="3 4" id="KW-0732">Signal</keyword>
<dbReference type="Gene3D" id="3.40.50.2300">
    <property type="match status" value="2"/>
</dbReference>
<dbReference type="InterPro" id="IPR028082">
    <property type="entry name" value="Peripla_BP_I"/>
</dbReference>
<dbReference type="PANTHER" id="PTHR46847:SF1">
    <property type="entry name" value="D-ALLOSE-BINDING PERIPLASMIC PROTEIN-RELATED"/>
    <property type="match status" value="1"/>
</dbReference>
<sequence>MRKLLLAGVALAFFPTVSMAADLPTLNPDTETSRVSWSDVEKKFGPTPDANGQRYGVVLKTLTNEFWRLLADGYHKAATRSHASVDIQAAQGESDQMGQLSIMENMIGPQYKGLLISPQTDANLQPAIDEALQNKLVVVNVDDAVVGNIGHFVGVVQKENGVRVANWFIQHYKDGGEVAIVEGQAGVFAAIQRTTGFRETIQKNGKFKVVASVPGNWDRQQSYDAAVNILQRNPKIIGIYCNNDTMALGVVEAVKSLNLLNQVHVFGTDGTNDAYVSIKAGEMTGTVDSFPVLTGEIALDTAERLVAGQALPRVIMTPQALVTRENMARYKTSDEDAQKKALIADATSGQ</sequence>
<evidence type="ECO:0000313" key="7">
    <source>
        <dbReference type="Proteomes" id="UP000032679"/>
    </source>
</evidence>
<feature type="domain" description="Periplasmic binding protein" evidence="5">
    <location>
        <begin position="56"/>
        <end position="309"/>
    </location>
</feature>
<evidence type="ECO:0000256" key="4">
    <source>
        <dbReference type="SAM" id="SignalP"/>
    </source>
</evidence>
<comment type="subcellular location">
    <subcellularLocation>
        <location evidence="1">Cell envelope</location>
    </subcellularLocation>
</comment>
<gene>
    <name evidence="6" type="ORF">Tasa_005_047</name>
</gene>
<evidence type="ECO:0000256" key="1">
    <source>
        <dbReference type="ARBA" id="ARBA00004196"/>
    </source>
</evidence>
<name>A0A0D6MHL9_9PROT</name>